<keyword evidence="3" id="KW-1185">Reference proteome</keyword>
<accession>A0A370GMF0</accession>
<comment type="caution">
    <text evidence="2">The sequence shown here is derived from an EMBL/GenBank/DDBJ whole genome shotgun (WGS) entry which is preliminary data.</text>
</comment>
<organism evidence="2 3">
    <name type="scientific">Aquicella lusitana</name>
    <dbReference type="NCBI Taxonomy" id="254246"/>
    <lineage>
        <taxon>Bacteria</taxon>
        <taxon>Pseudomonadati</taxon>
        <taxon>Pseudomonadota</taxon>
        <taxon>Gammaproteobacteria</taxon>
        <taxon>Legionellales</taxon>
        <taxon>Coxiellaceae</taxon>
        <taxon>Aquicella</taxon>
    </lineage>
</organism>
<gene>
    <name evidence="2" type="ORF">C8D86_10932</name>
</gene>
<dbReference type="AlphaFoldDB" id="A0A370GMF0"/>
<sequence length="127" mass="13965">MRKFLILVLALALGCMQFANAAETDAANIKIKIAGATSDNRYFMCMEGIGCLSILAAQKGKVYPIFHSFNMDYIYIANLEDNFRLSKQGLPKSCDTTVNTNQTVTIYGKIQAKNGAVYVQNLHCTVA</sequence>
<dbReference type="RefSeq" id="WP_114834226.1">
    <property type="nucleotide sequence ID" value="NZ_LR699114.1"/>
</dbReference>
<dbReference type="Proteomes" id="UP000254720">
    <property type="component" value="Unassembled WGS sequence"/>
</dbReference>
<evidence type="ECO:0000313" key="2">
    <source>
        <dbReference type="EMBL" id="RDI44550.1"/>
    </source>
</evidence>
<dbReference type="OrthoDB" id="9945004at2"/>
<evidence type="ECO:0000256" key="1">
    <source>
        <dbReference type="SAM" id="SignalP"/>
    </source>
</evidence>
<feature type="signal peptide" evidence="1">
    <location>
        <begin position="1"/>
        <end position="21"/>
    </location>
</feature>
<name>A0A370GMF0_9COXI</name>
<dbReference type="EMBL" id="QQAX01000009">
    <property type="protein sequence ID" value="RDI44550.1"/>
    <property type="molecule type" value="Genomic_DNA"/>
</dbReference>
<proteinExistence type="predicted"/>
<feature type="chain" id="PRO_5016819852" evidence="1">
    <location>
        <begin position="22"/>
        <end position="127"/>
    </location>
</feature>
<keyword evidence="1" id="KW-0732">Signal</keyword>
<protein>
    <submittedName>
        <fullName evidence="2">Uncharacterized protein</fullName>
    </submittedName>
</protein>
<evidence type="ECO:0000313" key="3">
    <source>
        <dbReference type="Proteomes" id="UP000254720"/>
    </source>
</evidence>
<reference evidence="2 3" key="1">
    <citation type="submission" date="2018-07" db="EMBL/GenBank/DDBJ databases">
        <title>Genomic Encyclopedia of Type Strains, Phase IV (KMG-IV): sequencing the most valuable type-strain genomes for metagenomic binning, comparative biology and taxonomic classification.</title>
        <authorList>
            <person name="Goeker M."/>
        </authorList>
    </citation>
    <scope>NUCLEOTIDE SEQUENCE [LARGE SCALE GENOMIC DNA]</scope>
    <source>
        <strain evidence="2 3">DSM 16500</strain>
    </source>
</reference>
<dbReference type="PROSITE" id="PS51257">
    <property type="entry name" value="PROKAR_LIPOPROTEIN"/>
    <property type="match status" value="1"/>
</dbReference>